<name>A0AAE0WTT2_9PEZI</name>
<gene>
    <name evidence="2" type="ORF">LTR78_002627</name>
</gene>
<evidence type="ECO:0000259" key="1">
    <source>
        <dbReference type="SMART" id="SM00717"/>
    </source>
</evidence>
<dbReference type="AlphaFoldDB" id="A0AAE0WTT2"/>
<dbReference type="SMART" id="SM00717">
    <property type="entry name" value="SANT"/>
    <property type="match status" value="2"/>
</dbReference>
<dbReference type="EMBL" id="JAUTXT010000006">
    <property type="protein sequence ID" value="KAK3677777.1"/>
    <property type="molecule type" value="Genomic_DNA"/>
</dbReference>
<dbReference type="InterPro" id="IPR001005">
    <property type="entry name" value="SANT/Myb"/>
</dbReference>
<dbReference type="SUPFAM" id="SSF46689">
    <property type="entry name" value="Homeodomain-like"/>
    <property type="match status" value="1"/>
</dbReference>
<evidence type="ECO:0000313" key="3">
    <source>
        <dbReference type="Proteomes" id="UP001274830"/>
    </source>
</evidence>
<accession>A0AAE0WTT2</accession>
<protein>
    <recommendedName>
        <fullName evidence="1">Myb-like domain-containing protein</fullName>
    </recommendedName>
</protein>
<dbReference type="InterPro" id="IPR009057">
    <property type="entry name" value="Homeodomain-like_sf"/>
</dbReference>
<sequence length="204" mass="23582">MSSHFPERTAKGLCARHQKLANEGDNSVFTADQRAQLQHLRNEERHTWVEVAMRMPNRTPQQLSSYYCRKTPLKDRVNVEPRYHHSKETLDRALRLRQEGVPLSDIARRLSIVSTRAIRSLLSTAQSGVLRQILSAREPCTRRYTAEEDLALVQLKAVTSAWDDIVLHFQERSASSLRNRFQRLKEQGDIVKGFDGTWKFLDNA</sequence>
<proteinExistence type="predicted"/>
<dbReference type="CDD" id="cd00167">
    <property type="entry name" value="SANT"/>
    <property type="match status" value="1"/>
</dbReference>
<organism evidence="2 3">
    <name type="scientific">Recurvomyces mirabilis</name>
    <dbReference type="NCBI Taxonomy" id="574656"/>
    <lineage>
        <taxon>Eukaryota</taxon>
        <taxon>Fungi</taxon>
        <taxon>Dikarya</taxon>
        <taxon>Ascomycota</taxon>
        <taxon>Pezizomycotina</taxon>
        <taxon>Dothideomycetes</taxon>
        <taxon>Dothideomycetidae</taxon>
        <taxon>Mycosphaerellales</taxon>
        <taxon>Teratosphaeriaceae</taxon>
        <taxon>Recurvomyces</taxon>
    </lineage>
</organism>
<keyword evidence="3" id="KW-1185">Reference proteome</keyword>
<feature type="domain" description="Myb-like" evidence="1">
    <location>
        <begin position="140"/>
        <end position="187"/>
    </location>
</feature>
<comment type="caution">
    <text evidence="2">The sequence shown here is derived from an EMBL/GenBank/DDBJ whole genome shotgun (WGS) entry which is preliminary data.</text>
</comment>
<feature type="domain" description="Myb-like" evidence="1">
    <location>
        <begin position="25"/>
        <end position="73"/>
    </location>
</feature>
<dbReference type="Proteomes" id="UP001274830">
    <property type="component" value="Unassembled WGS sequence"/>
</dbReference>
<evidence type="ECO:0000313" key="2">
    <source>
        <dbReference type="EMBL" id="KAK3677777.1"/>
    </source>
</evidence>
<reference evidence="2" key="1">
    <citation type="submission" date="2023-07" db="EMBL/GenBank/DDBJ databases">
        <title>Black Yeasts Isolated from many extreme environments.</title>
        <authorList>
            <person name="Coleine C."/>
            <person name="Stajich J.E."/>
            <person name="Selbmann L."/>
        </authorList>
    </citation>
    <scope>NUCLEOTIDE SEQUENCE</scope>
    <source>
        <strain evidence="2">CCFEE 5485</strain>
    </source>
</reference>